<dbReference type="InterPro" id="IPR029058">
    <property type="entry name" value="AB_hydrolase_fold"/>
</dbReference>
<evidence type="ECO:0000259" key="1">
    <source>
        <dbReference type="Pfam" id="PF12146"/>
    </source>
</evidence>
<dbReference type="GO" id="GO:0016787">
    <property type="term" value="F:hydrolase activity"/>
    <property type="evidence" value="ECO:0007669"/>
    <property type="project" value="UniProtKB-KW"/>
</dbReference>
<dbReference type="RefSeq" id="WP_102655448.1">
    <property type="nucleotide sequence ID" value="NZ_PNRF01000046.1"/>
</dbReference>
<keyword evidence="3" id="KW-1185">Reference proteome</keyword>
<dbReference type="InterPro" id="IPR022742">
    <property type="entry name" value="Hydrolase_4"/>
</dbReference>
<evidence type="ECO:0000313" key="2">
    <source>
        <dbReference type="EMBL" id="PMR72249.1"/>
    </source>
</evidence>
<proteinExistence type="predicted"/>
<dbReference type="PROSITE" id="PS51257">
    <property type="entry name" value="PROKAR_LIPOPROTEIN"/>
    <property type="match status" value="1"/>
</dbReference>
<comment type="caution">
    <text evidence="2">The sequence shown here is derived from an EMBL/GenBank/DDBJ whole genome shotgun (WGS) entry which is preliminary data.</text>
</comment>
<evidence type="ECO:0000313" key="3">
    <source>
        <dbReference type="Proteomes" id="UP000235803"/>
    </source>
</evidence>
<dbReference type="InterPro" id="IPR000073">
    <property type="entry name" value="AB_hydrolase_1"/>
</dbReference>
<dbReference type="Pfam" id="PF12146">
    <property type="entry name" value="Hydrolase_4"/>
    <property type="match status" value="1"/>
</dbReference>
<dbReference type="OrthoDB" id="9806902at2"/>
<accession>A0A2N7TVN8</accession>
<dbReference type="Proteomes" id="UP000235803">
    <property type="component" value="Unassembled WGS sequence"/>
</dbReference>
<keyword evidence="2" id="KW-0378">Hydrolase</keyword>
<dbReference type="PANTHER" id="PTHR11614">
    <property type="entry name" value="PHOSPHOLIPASE-RELATED"/>
    <property type="match status" value="1"/>
</dbReference>
<dbReference type="SUPFAM" id="SSF53474">
    <property type="entry name" value="alpha/beta-Hydrolases"/>
    <property type="match status" value="1"/>
</dbReference>
<protein>
    <submittedName>
        <fullName evidence="2">Alpha/beta hydrolase</fullName>
    </submittedName>
</protein>
<organism evidence="2 3">
    <name type="scientific">Billgrantia endophytica</name>
    <dbReference type="NCBI Taxonomy" id="2033802"/>
    <lineage>
        <taxon>Bacteria</taxon>
        <taxon>Pseudomonadati</taxon>
        <taxon>Pseudomonadota</taxon>
        <taxon>Gammaproteobacteria</taxon>
        <taxon>Oceanospirillales</taxon>
        <taxon>Halomonadaceae</taxon>
        <taxon>Billgrantia</taxon>
    </lineage>
</organism>
<sequence length="352" mass="38304">MSRRFPACTAPLPRRHVALLLAVVLLVLATGCASRANLQIPGPGAEEASFSSYQVVADDGYRLPLRHWPAKGEPTTVVLAVHGFNDHAGSFGVLAGALSSQGIEVYAYDQRGFGTTEQRRLWPDHQRLSDDVTMVAKLLRDRHPDTPLHLVGKSMGAAIVILALTGDTPPPVDGSVLIAPAIWGKEIMPWYQRLGLWVGVRLMPQVSFSARTTRRLGIEPTDDEEIMRQLARDPLLLRSARIDTLDGLTQTMGLALEASGSLPGPTLILYGDDDQVIPAGALCTLLERLPDPATGAGWRMALYPGGFHMLTRYTRRERTEEDIAAWLVDPAAPLPSSKEVTRDKARKALCNG</sequence>
<dbReference type="EMBL" id="PNRF01000046">
    <property type="protein sequence ID" value="PMR72249.1"/>
    <property type="molecule type" value="Genomic_DNA"/>
</dbReference>
<dbReference type="AlphaFoldDB" id="A0A2N7TVN8"/>
<reference evidence="2 3" key="1">
    <citation type="submission" date="2018-01" db="EMBL/GenBank/DDBJ databases">
        <title>Halomonas endophytica sp. nov., isolated from storage liquid in the stems of Populus euphratica.</title>
        <authorList>
            <person name="Chen C."/>
        </authorList>
    </citation>
    <scope>NUCLEOTIDE SEQUENCE [LARGE SCALE GENOMIC DNA]</scope>
    <source>
        <strain evidence="2 3">MC28</strain>
    </source>
</reference>
<feature type="domain" description="Serine aminopeptidase S33" evidence="1">
    <location>
        <begin position="73"/>
        <end position="311"/>
    </location>
</feature>
<name>A0A2N7TVN8_9GAMM</name>
<dbReference type="Gene3D" id="3.40.50.1820">
    <property type="entry name" value="alpha/beta hydrolase"/>
    <property type="match status" value="1"/>
</dbReference>
<gene>
    <name evidence="2" type="ORF">C1H69_21575</name>
</gene>
<dbReference type="InterPro" id="IPR051044">
    <property type="entry name" value="MAG_DAG_Lipase"/>
</dbReference>
<dbReference type="PRINTS" id="PR00111">
    <property type="entry name" value="ABHYDROLASE"/>
</dbReference>